<comment type="similarity">
    <text evidence="6">Belongs to the acetyltransferase family. OlsB subfamily.</text>
</comment>
<evidence type="ECO:0000256" key="6">
    <source>
        <dbReference type="ARBA" id="ARBA00038095"/>
    </source>
</evidence>
<dbReference type="Pfam" id="PF19576">
    <property type="entry name" value="Acyltransf_2"/>
    <property type="match status" value="1"/>
</dbReference>
<evidence type="ECO:0000259" key="12">
    <source>
        <dbReference type="SMART" id="SM00563"/>
    </source>
</evidence>
<name>A0A1M7F9R2_9GAMM</name>
<keyword evidence="5 13" id="KW-0012">Acyltransferase</keyword>
<keyword evidence="3" id="KW-0808">Transferase</keyword>
<dbReference type="PANTHER" id="PTHR37323:SF1">
    <property type="entry name" value="L-ORNITHINE N(ALPHA)-ACYLTRANSFERASE"/>
    <property type="match status" value="1"/>
</dbReference>
<dbReference type="OrthoDB" id="1113830at2"/>
<evidence type="ECO:0000256" key="7">
    <source>
        <dbReference type="ARBA" id="ARBA00039058"/>
    </source>
</evidence>
<dbReference type="InterPro" id="IPR016181">
    <property type="entry name" value="Acyl_CoA_acyltransferase"/>
</dbReference>
<dbReference type="GO" id="GO:0006629">
    <property type="term" value="P:lipid metabolic process"/>
    <property type="evidence" value="ECO:0007669"/>
    <property type="project" value="UniProtKB-KW"/>
</dbReference>
<gene>
    <name evidence="13" type="ORF">HCU01_14150</name>
    <name evidence="14" type="ORF">SAMN05660971_01995</name>
</gene>
<evidence type="ECO:0000313" key="14">
    <source>
        <dbReference type="EMBL" id="SHM00814.1"/>
    </source>
</evidence>
<dbReference type="GO" id="GO:0043810">
    <property type="term" value="F:ornithine-acyl [acyl carrier protein] N-acyltransferase activity"/>
    <property type="evidence" value="ECO:0007669"/>
    <property type="project" value="UniProtKB-EC"/>
</dbReference>
<dbReference type="Proteomes" id="UP000184123">
    <property type="component" value="Unassembled WGS sequence"/>
</dbReference>
<dbReference type="EC" id="2.3.2.30" evidence="7"/>
<keyword evidence="16" id="KW-1185">Reference proteome</keyword>
<dbReference type="Proteomes" id="UP000321726">
    <property type="component" value="Unassembled WGS sequence"/>
</dbReference>
<dbReference type="AlphaFoldDB" id="A0A1M7F9R2"/>
<dbReference type="RefSeq" id="WP_084541853.1">
    <property type="nucleotide sequence ID" value="NZ_BJXU01000042.1"/>
</dbReference>
<dbReference type="InterPro" id="IPR002123">
    <property type="entry name" value="Plipid/glycerol_acylTrfase"/>
</dbReference>
<evidence type="ECO:0000256" key="9">
    <source>
        <dbReference type="ARBA" id="ARBA00045724"/>
    </source>
</evidence>
<evidence type="ECO:0000313" key="13">
    <source>
        <dbReference type="EMBL" id="GEN23466.1"/>
    </source>
</evidence>
<evidence type="ECO:0000313" key="16">
    <source>
        <dbReference type="Proteomes" id="UP000321726"/>
    </source>
</evidence>
<feature type="region of interest" description="Disordered" evidence="11">
    <location>
        <begin position="570"/>
        <end position="612"/>
    </location>
</feature>
<proteinExistence type="inferred from homology"/>
<sequence>MIDIDGALREKAPAVQRWPGWCRQLFVAGLKRLVHEQEINDFLVQYQNVGGLEFIDRVLEHLDFGYTLSSRERDNIPVTGRVVIVANHPLGALDGLALVRMVADLRPDVKIIANDLLLQIRPLAPLLLPVDNLSRRGFRKSLQGIVDALDEEQAVIVFPAGEVSRAGPSGIKDGDWMSGFLHAARRTNAPIVPVHVGGRNSSLFYSLTSLYSPLGTLLLPNEMFRQRGRQIAMRVGGEIPLDRFDRDDLATAAKLKLLRKHVYRLGKGKRGVFVTESGIAHPESRQRLREELSGAERLGETPDGKQILLFDYHPDSAVMREIGRLREVAFRRVGEGTGRKRDLDDYDVLYRHLILWDDKDLEIAGAYRLGEVSRILEARGVEGLYSSTIFHLDNAPWQDWRHGLELGRSFVQPRYWGRRSLDYLWLGLGAYLRKHPEVRWLFGPVTIPNHMPPLAKDLLLSYYRHYHANDASEIRPRAPVQLSSAGRHEAERLFSGNDMKADFLRLKHALQAMGAGVPALYKQYVEVAQPGGVSFHAFGVDTGFSYCIDGLVVVDITRLKPEKRARYIGDTEASSGGRSERSPAGAVTADGASARAAPEETKALVPNSIGIS</sequence>
<evidence type="ECO:0000256" key="3">
    <source>
        <dbReference type="ARBA" id="ARBA00022679"/>
    </source>
</evidence>
<protein>
    <recommendedName>
        <fullName evidence="8">L-ornithine N(alpha)-acyltransferase</fullName>
        <ecNumber evidence="7">2.3.2.30</ecNumber>
    </recommendedName>
</protein>
<evidence type="ECO:0000256" key="5">
    <source>
        <dbReference type="ARBA" id="ARBA00023315"/>
    </source>
</evidence>
<comment type="function">
    <text evidence="9">Catalyzes the first step in the biosynthesis of ornithine lipids, which are phosphorus-free membrane lipids. Catalyzes the 3-hydroxyacyl-acyl carrier protein-dependent acylation of ornithine to form lyso-ornithine lipid (LOL).</text>
</comment>
<dbReference type="SUPFAM" id="SSF69593">
    <property type="entry name" value="Glycerol-3-phosphate (1)-acyltransferase"/>
    <property type="match status" value="1"/>
</dbReference>
<evidence type="ECO:0000256" key="8">
    <source>
        <dbReference type="ARBA" id="ARBA00039866"/>
    </source>
</evidence>
<keyword evidence="2" id="KW-0444">Lipid biosynthesis</keyword>
<comment type="catalytic activity">
    <reaction evidence="10">
        <text>a (3R)-hydroxyacyl-[ACP] + L-ornithine = a lyso-ornithine lipid + holo-[ACP] + H(+)</text>
        <dbReference type="Rhea" id="RHEA:20633"/>
        <dbReference type="Rhea" id="RHEA-COMP:9685"/>
        <dbReference type="Rhea" id="RHEA-COMP:9945"/>
        <dbReference type="ChEBI" id="CHEBI:15378"/>
        <dbReference type="ChEBI" id="CHEBI:46911"/>
        <dbReference type="ChEBI" id="CHEBI:64479"/>
        <dbReference type="ChEBI" id="CHEBI:78827"/>
        <dbReference type="ChEBI" id="CHEBI:138482"/>
        <dbReference type="EC" id="2.3.2.30"/>
    </reaction>
    <physiologicalReaction direction="left-to-right" evidence="10">
        <dbReference type="Rhea" id="RHEA:20634"/>
    </physiologicalReaction>
</comment>
<dbReference type="InterPro" id="IPR045746">
    <property type="entry name" value="ACT14924-like_Acyltransf_dom"/>
</dbReference>
<evidence type="ECO:0000256" key="10">
    <source>
        <dbReference type="ARBA" id="ARBA00047785"/>
    </source>
</evidence>
<dbReference type="InterPro" id="IPR052351">
    <property type="entry name" value="Ornithine_N-alpha-AT"/>
</dbReference>
<dbReference type="SMART" id="SM00563">
    <property type="entry name" value="PlsC"/>
    <property type="match status" value="1"/>
</dbReference>
<evidence type="ECO:0000256" key="2">
    <source>
        <dbReference type="ARBA" id="ARBA00022516"/>
    </source>
</evidence>
<evidence type="ECO:0000256" key="1">
    <source>
        <dbReference type="ARBA" id="ARBA00005189"/>
    </source>
</evidence>
<comment type="pathway">
    <text evidence="1">Lipid metabolism.</text>
</comment>
<dbReference type="Pfam" id="PF13444">
    <property type="entry name" value="Acetyltransf_5"/>
    <property type="match status" value="1"/>
</dbReference>
<reference evidence="13 16" key="2">
    <citation type="submission" date="2019-07" db="EMBL/GenBank/DDBJ databases">
        <title>Whole genome shotgun sequence of Halomonas cupida NBRC 102219.</title>
        <authorList>
            <person name="Hosoyama A."/>
            <person name="Uohara A."/>
            <person name="Ohji S."/>
            <person name="Ichikawa N."/>
        </authorList>
    </citation>
    <scope>NUCLEOTIDE SEQUENCE [LARGE SCALE GENOMIC DNA]</scope>
    <source>
        <strain evidence="13 16">NBRC 102219</strain>
    </source>
</reference>
<evidence type="ECO:0000313" key="15">
    <source>
        <dbReference type="Proteomes" id="UP000184123"/>
    </source>
</evidence>
<keyword evidence="4" id="KW-0443">Lipid metabolism</keyword>
<dbReference type="STRING" id="44933.SAMN05660971_01995"/>
<organism evidence="14 15">
    <name type="scientific">Halomonas cupida</name>
    <dbReference type="NCBI Taxonomy" id="44933"/>
    <lineage>
        <taxon>Bacteria</taxon>
        <taxon>Pseudomonadati</taxon>
        <taxon>Pseudomonadota</taxon>
        <taxon>Gammaproteobacteria</taxon>
        <taxon>Oceanospirillales</taxon>
        <taxon>Halomonadaceae</taxon>
        <taxon>Halomonas</taxon>
    </lineage>
</organism>
<dbReference type="PANTHER" id="PTHR37323">
    <property type="entry name" value="GCN5-RELATED N-ACETYLTRANSFERASE"/>
    <property type="match status" value="1"/>
</dbReference>
<dbReference type="CDD" id="cd07986">
    <property type="entry name" value="LPLAT_ACT14924-like"/>
    <property type="match status" value="1"/>
</dbReference>
<dbReference type="EMBL" id="BJXU01000042">
    <property type="protein sequence ID" value="GEN23466.1"/>
    <property type="molecule type" value="Genomic_DNA"/>
</dbReference>
<feature type="domain" description="Phospholipid/glycerol acyltransferase" evidence="12">
    <location>
        <begin position="82"/>
        <end position="199"/>
    </location>
</feature>
<evidence type="ECO:0000256" key="11">
    <source>
        <dbReference type="SAM" id="MobiDB-lite"/>
    </source>
</evidence>
<reference evidence="14 15" key="1">
    <citation type="submission" date="2016-11" db="EMBL/GenBank/DDBJ databases">
        <authorList>
            <person name="Jaros S."/>
            <person name="Januszkiewicz K."/>
            <person name="Wedrychowicz H."/>
        </authorList>
    </citation>
    <scope>NUCLEOTIDE SEQUENCE [LARGE SCALE GENOMIC DNA]</scope>
    <source>
        <strain evidence="14 15">DSM 4740</strain>
    </source>
</reference>
<accession>A0A1M7F9R2</accession>
<evidence type="ECO:0000256" key="4">
    <source>
        <dbReference type="ARBA" id="ARBA00023098"/>
    </source>
</evidence>
<dbReference type="SUPFAM" id="SSF55729">
    <property type="entry name" value="Acyl-CoA N-acyltransferases (Nat)"/>
    <property type="match status" value="1"/>
</dbReference>
<dbReference type="EMBL" id="FRCA01000004">
    <property type="protein sequence ID" value="SHM00814.1"/>
    <property type="molecule type" value="Genomic_DNA"/>
</dbReference>